<keyword evidence="1" id="KW-0677">Repeat</keyword>
<dbReference type="CDD" id="cd21037">
    <property type="entry name" value="MLKL_NTD"/>
    <property type="match status" value="1"/>
</dbReference>
<dbReference type="InterPro" id="IPR027417">
    <property type="entry name" value="P-loop_NTPase"/>
</dbReference>
<evidence type="ECO:0000256" key="1">
    <source>
        <dbReference type="ARBA" id="ARBA00022737"/>
    </source>
</evidence>
<dbReference type="AlphaFoldDB" id="A0A0C9T770"/>
<dbReference type="InterPro" id="IPR056884">
    <property type="entry name" value="NPHP3-like_N"/>
</dbReference>
<gene>
    <name evidence="3" type="ORF">M422DRAFT_274310</name>
</gene>
<protein>
    <submittedName>
        <fullName evidence="3">Unplaced genomic scaffold SPHSTscaffold_380, whole genome shotgun sequence</fullName>
    </submittedName>
</protein>
<dbReference type="Gene3D" id="1.20.930.20">
    <property type="entry name" value="Adaptor protein Cbl, N-terminal domain"/>
    <property type="match status" value="1"/>
</dbReference>
<dbReference type="PANTHER" id="PTHR10039:SF17">
    <property type="entry name" value="FUNGAL STAND N-TERMINAL GOODBYE DOMAIN-CONTAINING PROTEIN-RELATED"/>
    <property type="match status" value="1"/>
</dbReference>
<dbReference type="InterPro" id="IPR036537">
    <property type="entry name" value="Adaptor_Cbl_N_dom_sf"/>
</dbReference>
<dbReference type="SUPFAM" id="SSF52540">
    <property type="entry name" value="P-loop containing nucleoside triphosphate hydrolases"/>
    <property type="match status" value="1"/>
</dbReference>
<dbReference type="Pfam" id="PF24883">
    <property type="entry name" value="NPHP3_N"/>
    <property type="match status" value="1"/>
</dbReference>
<evidence type="ECO:0000313" key="3">
    <source>
        <dbReference type="EMBL" id="KIJ24818.1"/>
    </source>
</evidence>
<dbReference type="GO" id="GO:0007166">
    <property type="term" value="P:cell surface receptor signaling pathway"/>
    <property type="evidence" value="ECO:0007669"/>
    <property type="project" value="InterPro"/>
</dbReference>
<feature type="domain" description="Nephrocystin 3-like N-terminal" evidence="2">
    <location>
        <begin position="197"/>
        <end position="357"/>
    </location>
</feature>
<evidence type="ECO:0000259" key="2">
    <source>
        <dbReference type="Pfam" id="PF24883"/>
    </source>
</evidence>
<dbReference type="EMBL" id="KN837455">
    <property type="protein sequence ID" value="KIJ24818.1"/>
    <property type="molecule type" value="Genomic_DNA"/>
</dbReference>
<proteinExistence type="predicted"/>
<organism evidence="3 4">
    <name type="scientific">Sphaerobolus stellatus (strain SS14)</name>
    <dbReference type="NCBI Taxonomy" id="990650"/>
    <lineage>
        <taxon>Eukaryota</taxon>
        <taxon>Fungi</taxon>
        <taxon>Dikarya</taxon>
        <taxon>Basidiomycota</taxon>
        <taxon>Agaricomycotina</taxon>
        <taxon>Agaricomycetes</taxon>
        <taxon>Phallomycetidae</taxon>
        <taxon>Geastrales</taxon>
        <taxon>Sphaerobolaceae</taxon>
        <taxon>Sphaerobolus</taxon>
    </lineage>
</organism>
<reference evidence="3 4" key="1">
    <citation type="submission" date="2014-06" db="EMBL/GenBank/DDBJ databases">
        <title>Evolutionary Origins and Diversification of the Mycorrhizal Mutualists.</title>
        <authorList>
            <consortium name="DOE Joint Genome Institute"/>
            <consortium name="Mycorrhizal Genomics Consortium"/>
            <person name="Kohler A."/>
            <person name="Kuo A."/>
            <person name="Nagy L.G."/>
            <person name="Floudas D."/>
            <person name="Copeland A."/>
            <person name="Barry K.W."/>
            <person name="Cichocki N."/>
            <person name="Veneault-Fourrey C."/>
            <person name="LaButti K."/>
            <person name="Lindquist E.A."/>
            <person name="Lipzen A."/>
            <person name="Lundell T."/>
            <person name="Morin E."/>
            <person name="Murat C."/>
            <person name="Riley R."/>
            <person name="Ohm R."/>
            <person name="Sun H."/>
            <person name="Tunlid A."/>
            <person name="Henrissat B."/>
            <person name="Grigoriev I.V."/>
            <person name="Hibbett D.S."/>
            <person name="Martin F."/>
        </authorList>
    </citation>
    <scope>NUCLEOTIDE SEQUENCE [LARGE SCALE GENOMIC DNA]</scope>
    <source>
        <strain evidence="3 4">SS14</strain>
    </source>
</reference>
<dbReference type="HOGENOM" id="CLU_000288_6_1_1"/>
<dbReference type="OrthoDB" id="3266532at2759"/>
<sequence>MTSIKLRNAREKIYQGALLGLDLAVAVSDAFPGPVKAALGGIKAAVTLIDDFDRNEQDWKDLKDKLEDLAEILAKLLFGYEPNNIPEQLRDNVSSMKKVLDGVLVEIEKAQKRKGWERFVLLKRDKSVIGDLKGRLDYTVSRFNFREQITQSLALHQIKKKDELDWLRERLGNPPQSALELRTSDSCLNGTRQSVLSEIYTWSEALDESNIFWLSASPGAGKTAIASTVTRWMNTIQYFFRHTDPATQNPSMFWYTVAWNIANQFPAMQALIIEAMKTAPKALDIQSQFTTLIKSPLESYHGEMNSGGCLQHAVIILVVDALDEANRSDSKQWNELLQTFAEWKQLPSTCRLFITSRPYDDIRGTLTPISIHHILPTTSSEANGDIQKYLVYRFQHVSKKLHQGPCNSAQEWPTPHILSQLVQQAAGLFMWAKAVMDYIDAGLGGDPMKRLEDVQKTSQLARMQGLDGLYQTILHSIYQNLNEEEVVTIKKVLWTIIMAKEPMDTFVIEELLNVSKGALWWIERTLMPVLAQPSNNYLLQSCHQSFTDFMLMPGRSGELSIDKEQHGLFLANTCLDVMNHELKFNILGLEKSIFNEDIENLEKQILDSIPESLQHACMYWAEYYPGVNVNDETSMNCLMKFLQEHLLHWLEALSILTATHRAGPLLRMAERSIQVCTRWLKEN</sequence>
<accession>A0A0C9T770</accession>
<dbReference type="InterPro" id="IPR059179">
    <property type="entry name" value="MLKL-like_MCAfunc"/>
</dbReference>
<evidence type="ECO:0000313" key="4">
    <source>
        <dbReference type="Proteomes" id="UP000054279"/>
    </source>
</evidence>
<keyword evidence="4" id="KW-1185">Reference proteome</keyword>
<dbReference type="PANTHER" id="PTHR10039">
    <property type="entry name" value="AMELOGENIN"/>
    <property type="match status" value="1"/>
</dbReference>
<dbReference type="Proteomes" id="UP000054279">
    <property type="component" value="Unassembled WGS sequence"/>
</dbReference>
<name>A0A0C9T770_SPHS4</name>
<dbReference type="Gene3D" id="3.40.50.300">
    <property type="entry name" value="P-loop containing nucleotide triphosphate hydrolases"/>
    <property type="match status" value="1"/>
</dbReference>